<gene>
    <name evidence="2" type="ORF">GCM10009838_85660</name>
</gene>
<sequence>MPRTVQLRTYTVRPEKLDEWVMHWRDLVVPLRREFGFKVHGAWMDRERSQHTWVISYEGPETFEERNAAYWASPEREAMGLDPSQYLVDEEVRVVEDAL</sequence>
<feature type="domain" description="NIPSNAP" evidence="1">
    <location>
        <begin position="6"/>
        <end position="79"/>
    </location>
</feature>
<evidence type="ECO:0000313" key="3">
    <source>
        <dbReference type="Proteomes" id="UP001499854"/>
    </source>
</evidence>
<dbReference type="InterPro" id="IPR011008">
    <property type="entry name" value="Dimeric_a/b-barrel"/>
</dbReference>
<dbReference type="EMBL" id="BAAAQM010000090">
    <property type="protein sequence ID" value="GAA2006243.1"/>
    <property type="molecule type" value="Genomic_DNA"/>
</dbReference>
<comment type="caution">
    <text evidence="2">The sequence shown here is derived from an EMBL/GenBank/DDBJ whole genome shotgun (WGS) entry which is preliminary data.</text>
</comment>
<dbReference type="Pfam" id="PF07978">
    <property type="entry name" value="NIPSNAP"/>
    <property type="match status" value="1"/>
</dbReference>
<protein>
    <recommendedName>
        <fullName evidence="1">NIPSNAP domain-containing protein</fullName>
    </recommendedName>
</protein>
<evidence type="ECO:0000313" key="2">
    <source>
        <dbReference type="EMBL" id="GAA2006243.1"/>
    </source>
</evidence>
<evidence type="ECO:0000259" key="1">
    <source>
        <dbReference type="Pfam" id="PF07978"/>
    </source>
</evidence>
<accession>A0ABN2TDU4</accession>
<dbReference type="Gene3D" id="3.30.70.100">
    <property type="match status" value="1"/>
</dbReference>
<keyword evidence="3" id="KW-1185">Reference proteome</keyword>
<dbReference type="SUPFAM" id="SSF54909">
    <property type="entry name" value="Dimeric alpha+beta barrel"/>
    <property type="match status" value="1"/>
</dbReference>
<dbReference type="Proteomes" id="UP001499854">
    <property type="component" value="Unassembled WGS sequence"/>
</dbReference>
<name>A0ABN2TDU4_9ACTN</name>
<dbReference type="InterPro" id="IPR012577">
    <property type="entry name" value="NIPSNAP"/>
</dbReference>
<dbReference type="RefSeq" id="WP_344662976.1">
    <property type="nucleotide sequence ID" value="NZ_BAAAQM010000090.1"/>
</dbReference>
<reference evidence="2 3" key="1">
    <citation type="journal article" date="2019" name="Int. J. Syst. Evol. Microbiol.">
        <title>The Global Catalogue of Microorganisms (GCM) 10K type strain sequencing project: providing services to taxonomists for standard genome sequencing and annotation.</title>
        <authorList>
            <consortium name="The Broad Institute Genomics Platform"/>
            <consortium name="The Broad Institute Genome Sequencing Center for Infectious Disease"/>
            <person name="Wu L."/>
            <person name="Ma J."/>
        </authorList>
    </citation>
    <scope>NUCLEOTIDE SEQUENCE [LARGE SCALE GENOMIC DNA]</scope>
    <source>
        <strain evidence="2 3">JCM 16013</strain>
    </source>
</reference>
<proteinExistence type="predicted"/>
<organism evidence="2 3">
    <name type="scientific">Catenulispora subtropica</name>
    <dbReference type="NCBI Taxonomy" id="450798"/>
    <lineage>
        <taxon>Bacteria</taxon>
        <taxon>Bacillati</taxon>
        <taxon>Actinomycetota</taxon>
        <taxon>Actinomycetes</taxon>
        <taxon>Catenulisporales</taxon>
        <taxon>Catenulisporaceae</taxon>
        <taxon>Catenulispora</taxon>
    </lineage>
</organism>